<evidence type="ECO:0000256" key="1">
    <source>
        <dbReference type="SAM" id="MobiDB-lite"/>
    </source>
</evidence>
<gene>
    <name evidence="2" type="ORF">MUN78_08125</name>
</gene>
<dbReference type="RefSeq" id="WP_244729898.1">
    <property type="nucleotide sequence ID" value="NZ_CP095045.1"/>
</dbReference>
<feature type="compositionally biased region" description="Polar residues" evidence="1">
    <location>
        <begin position="183"/>
        <end position="193"/>
    </location>
</feature>
<organism evidence="2 3">
    <name type="scientific">Leucobacter allii</name>
    <dbReference type="NCBI Taxonomy" id="2932247"/>
    <lineage>
        <taxon>Bacteria</taxon>
        <taxon>Bacillati</taxon>
        <taxon>Actinomycetota</taxon>
        <taxon>Actinomycetes</taxon>
        <taxon>Micrococcales</taxon>
        <taxon>Microbacteriaceae</taxon>
        <taxon>Leucobacter</taxon>
    </lineage>
</organism>
<proteinExistence type="predicted"/>
<sequence length="285" mass="32414">MEPGDHWAYRARGIDPLVEVKLKRLGTQKPARVLVRFVGDDAGGREEWVPPARLKARWHDVDEFRAREARWEAVDTHPGVRGAREEYAVDEVMRKLIDESLAAPEYRHPGVTSIVDVGGLARLLQLDEALLRAEPAAFEEDGALLVPWTTTELIARRACELFPDSILREVDEQEEKARRNATHGETITTSGRNPHSFFIEPEKAAKWDAEEAYGQPMRDLLRQWCGQAEVERRDELVALREEVVRVGELLSEAIRALQKAGVKDEASSLERRFGVPLREARDSRR</sequence>
<accession>A0ABY4FR76</accession>
<evidence type="ECO:0008006" key="4">
    <source>
        <dbReference type="Google" id="ProtNLM"/>
    </source>
</evidence>
<dbReference type="Proteomes" id="UP000831786">
    <property type="component" value="Chromosome"/>
</dbReference>
<feature type="region of interest" description="Disordered" evidence="1">
    <location>
        <begin position="265"/>
        <end position="285"/>
    </location>
</feature>
<evidence type="ECO:0000313" key="2">
    <source>
        <dbReference type="EMBL" id="UOQ58771.1"/>
    </source>
</evidence>
<feature type="region of interest" description="Disordered" evidence="1">
    <location>
        <begin position="173"/>
        <end position="195"/>
    </location>
</feature>
<name>A0ABY4FR76_9MICO</name>
<keyword evidence="3" id="KW-1185">Reference proteome</keyword>
<reference evidence="2 3" key="1">
    <citation type="submission" date="2022-04" db="EMBL/GenBank/DDBJ databases">
        <title>Leucobacter sp. isolated from rhizosphere of garlic.</title>
        <authorList>
            <person name="Won M."/>
            <person name="Lee C.-M."/>
            <person name="Woen H.-Y."/>
            <person name="Kwon S.-W."/>
        </authorList>
    </citation>
    <scope>NUCLEOTIDE SEQUENCE [LARGE SCALE GENOMIC DNA]</scope>
    <source>
        <strain evidence="2 3">H21R-40</strain>
    </source>
</reference>
<dbReference type="EMBL" id="CP095045">
    <property type="protein sequence ID" value="UOQ58771.1"/>
    <property type="molecule type" value="Genomic_DNA"/>
</dbReference>
<evidence type="ECO:0000313" key="3">
    <source>
        <dbReference type="Proteomes" id="UP000831786"/>
    </source>
</evidence>
<protein>
    <recommendedName>
        <fullName evidence="4">PE-PGRS family protein</fullName>
    </recommendedName>
</protein>